<dbReference type="InterPro" id="IPR022385">
    <property type="entry name" value="Rhs_assc_core"/>
</dbReference>
<organism evidence="1 2">
    <name type="scientific">Neolewinella maritima</name>
    <dbReference type="NCBI Taxonomy" id="1383882"/>
    <lineage>
        <taxon>Bacteria</taxon>
        <taxon>Pseudomonadati</taxon>
        <taxon>Bacteroidota</taxon>
        <taxon>Saprospiria</taxon>
        <taxon>Saprospirales</taxon>
        <taxon>Lewinellaceae</taxon>
        <taxon>Neolewinella</taxon>
    </lineage>
</organism>
<keyword evidence="2" id="KW-1185">Reference proteome</keyword>
<sequence length="562" mass="62328">MKDGNISQISWQIRGRTAQAYRFDYDLFGRLSSARSAQRTSNGGWNWMKDYDTDYSYDVRGNMLTLKRNGKSSCSAETDIDDLAYTYSTGSNRLTKVQEKNTTNTARAGFAATSDYTYDANGNLRTDSQKGLTITSNYLNLPSRINRSGGRSSITNTYTATGRKLETTGGGDAREYFDGIEYVSGVLNSVYFEHGRVYFANGNASSGRYEYTLRDHLGSSRVSFSDLNGDGNITATTNRLTSELLDEQHYYPFGMAMQGPWVEHSGREDLHRYNGKELNEELGLFDYGARWYDPTIARWNAVDPLADSYASITPYAYVGNSPIKFIDPDGMRVDVYQLITGEDGKVSEEGLNSLYHIMTDLESITGLSVGVEAGLLTYGEGTGGGSSTAASYLKNIIDSKSTITVGPNTDPYQTGSISPNVNRNKDPNHINFDGATAYAFESMFSTSKSGSDDYLTMGAGMLFLHETLHTDTGLGVLGHNYDNFKDGDAWSPGGTVSYMNEIRSELGIPTRNTYKPQPRLDGEQKWNFTSTKGGNIKVGYNTFMSWRNQYFIQGWNNVWKGK</sequence>
<evidence type="ECO:0000313" key="2">
    <source>
        <dbReference type="Proteomes" id="UP000837803"/>
    </source>
</evidence>
<evidence type="ECO:0008006" key="3">
    <source>
        <dbReference type="Google" id="ProtNLM"/>
    </source>
</evidence>
<dbReference type="NCBIfam" id="TIGR03696">
    <property type="entry name" value="Rhs_assc_core"/>
    <property type="match status" value="1"/>
</dbReference>
<dbReference type="PANTHER" id="PTHR32305">
    <property type="match status" value="1"/>
</dbReference>
<evidence type="ECO:0000313" key="1">
    <source>
        <dbReference type="EMBL" id="CAH1001438.1"/>
    </source>
</evidence>
<gene>
    <name evidence="1" type="ORF">LEM8419_02341</name>
</gene>
<protein>
    <recommendedName>
        <fullName evidence="3">RHS repeat-associated core domain-containing protein</fullName>
    </recommendedName>
</protein>
<accession>A0ABN8FAD5</accession>
<name>A0ABN8FAD5_9BACT</name>
<dbReference type="EMBL" id="CAKLPZ010000002">
    <property type="protein sequence ID" value="CAH1001438.1"/>
    <property type="molecule type" value="Genomic_DNA"/>
</dbReference>
<comment type="caution">
    <text evidence="1">The sequence shown here is derived from an EMBL/GenBank/DDBJ whole genome shotgun (WGS) entry which is preliminary data.</text>
</comment>
<reference evidence="1" key="1">
    <citation type="submission" date="2021-12" db="EMBL/GenBank/DDBJ databases">
        <authorList>
            <person name="Rodrigo-Torres L."/>
            <person name="Arahal R. D."/>
            <person name="Lucena T."/>
        </authorList>
    </citation>
    <scope>NUCLEOTIDE SEQUENCE</scope>
    <source>
        <strain evidence="1">CECT 8419</strain>
    </source>
</reference>
<dbReference type="Proteomes" id="UP000837803">
    <property type="component" value="Unassembled WGS sequence"/>
</dbReference>
<dbReference type="Gene3D" id="2.180.10.10">
    <property type="entry name" value="RHS repeat-associated core"/>
    <property type="match status" value="1"/>
</dbReference>
<dbReference type="PANTHER" id="PTHR32305:SF15">
    <property type="entry name" value="PROTEIN RHSA-RELATED"/>
    <property type="match status" value="1"/>
</dbReference>
<dbReference type="InterPro" id="IPR050708">
    <property type="entry name" value="T6SS_VgrG/RHS"/>
</dbReference>
<proteinExistence type="predicted"/>
<dbReference type="RefSeq" id="WP_238751284.1">
    <property type="nucleotide sequence ID" value="NZ_CAKLPZ010000002.1"/>
</dbReference>